<dbReference type="GO" id="GO:0005524">
    <property type="term" value="F:ATP binding"/>
    <property type="evidence" value="ECO:0007669"/>
    <property type="project" value="UniProtKB-KW"/>
</dbReference>
<keyword evidence="3" id="KW-0819">tRNA processing</keyword>
<keyword evidence="6" id="KW-0833">Ubl conjugation pathway</keyword>
<feature type="domain" description="Rhodanese" evidence="11">
    <location>
        <begin position="1158"/>
        <end position="1233"/>
    </location>
</feature>
<dbReference type="InParanoid" id="A0A317XVU3"/>
<evidence type="ECO:0008006" key="14">
    <source>
        <dbReference type="Google" id="ProtNLM"/>
    </source>
</evidence>
<keyword evidence="7" id="KW-0067">ATP-binding</keyword>
<feature type="region of interest" description="Disordered" evidence="9">
    <location>
        <begin position="600"/>
        <end position="686"/>
    </location>
</feature>
<dbReference type="Gene3D" id="3.40.50.720">
    <property type="entry name" value="NAD(P)-binding Rossmann-like Domain"/>
    <property type="match status" value="1"/>
</dbReference>
<dbReference type="InterPro" id="IPR035969">
    <property type="entry name" value="Rab-GAP_TBC_sf"/>
</dbReference>
<evidence type="ECO:0000256" key="2">
    <source>
        <dbReference type="ARBA" id="ARBA00022679"/>
    </source>
</evidence>
<dbReference type="GO" id="GO:0016779">
    <property type="term" value="F:nucleotidyltransferase activity"/>
    <property type="evidence" value="ECO:0007669"/>
    <property type="project" value="UniProtKB-KW"/>
</dbReference>
<accession>A0A317XVU3</accession>
<feature type="compositionally biased region" description="Low complexity" evidence="9">
    <location>
        <begin position="779"/>
        <end position="796"/>
    </location>
</feature>
<feature type="compositionally biased region" description="Low complexity" evidence="9">
    <location>
        <begin position="452"/>
        <end position="475"/>
    </location>
</feature>
<dbReference type="GO" id="GO:0002143">
    <property type="term" value="P:tRNA wobble position uridine thiolation"/>
    <property type="evidence" value="ECO:0007669"/>
    <property type="project" value="TreeGrafter"/>
</dbReference>
<dbReference type="InterPro" id="IPR045886">
    <property type="entry name" value="ThiF/MoeB/HesA"/>
</dbReference>
<feature type="compositionally biased region" description="Polar residues" evidence="9">
    <location>
        <begin position="653"/>
        <end position="686"/>
    </location>
</feature>
<evidence type="ECO:0000256" key="5">
    <source>
        <dbReference type="ARBA" id="ARBA00022741"/>
    </source>
</evidence>
<proteinExistence type="predicted"/>
<keyword evidence="8" id="KW-0175">Coiled coil</keyword>
<dbReference type="InterPro" id="IPR001763">
    <property type="entry name" value="Rhodanese-like_dom"/>
</dbReference>
<dbReference type="SUPFAM" id="SSF69572">
    <property type="entry name" value="Activating enzymes of the ubiquitin-like proteins"/>
    <property type="match status" value="1"/>
</dbReference>
<evidence type="ECO:0000256" key="4">
    <source>
        <dbReference type="ARBA" id="ARBA00022695"/>
    </source>
</evidence>
<reference evidence="12 13" key="1">
    <citation type="journal article" date="2018" name="Mol. Biol. Evol.">
        <title>Broad Genomic Sampling Reveals a Smut Pathogenic Ancestry of the Fungal Clade Ustilaginomycotina.</title>
        <authorList>
            <person name="Kijpornyongpan T."/>
            <person name="Mondo S.J."/>
            <person name="Barry K."/>
            <person name="Sandor L."/>
            <person name="Lee J."/>
            <person name="Lipzen A."/>
            <person name="Pangilinan J."/>
            <person name="LaButti K."/>
            <person name="Hainaut M."/>
            <person name="Henrissat B."/>
            <person name="Grigoriev I.V."/>
            <person name="Spatafora J.W."/>
            <person name="Aime M.C."/>
        </authorList>
    </citation>
    <scope>NUCLEOTIDE SEQUENCE [LARGE SCALE GENOMIC DNA]</scope>
    <source>
        <strain evidence="12 13">MCA 3645</strain>
    </source>
</reference>
<dbReference type="PANTHER" id="PTHR10953:SF102">
    <property type="entry name" value="ADENYLYLTRANSFERASE AND SULFURTRANSFERASE MOCS3"/>
    <property type="match status" value="1"/>
</dbReference>
<evidence type="ECO:0000313" key="12">
    <source>
        <dbReference type="EMBL" id="PWZ02222.1"/>
    </source>
</evidence>
<dbReference type="PROSITE" id="PS50206">
    <property type="entry name" value="RHODANESE_3"/>
    <property type="match status" value="1"/>
</dbReference>
<dbReference type="FunFam" id="3.40.50.720:FF:000033">
    <property type="entry name" value="Adenylyltransferase and sulfurtransferase MOCS3"/>
    <property type="match status" value="1"/>
</dbReference>
<evidence type="ECO:0000256" key="7">
    <source>
        <dbReference type="ARBA" id="ARBA00022840"/>
    </source>
</evidence>
<dbReference type="GO" id="GO:0005829">
    <property type="term" value="C:cytosol"/>
    <property type="evidence" value="ECO:0007669"/>
    <property type="project" value="UniProtKB-SubCell"/>
</dbReference>
<dbReference type="PANTHER" id="PTHR10953">
    <property type="entry name" value="UBIQUITIN-ACTIVATING ENZYME E1"/>
    <property type="match status" value="1"/>
</dbReference>
<dbReference type="GO" id="GO:0004792">
    <property type="term" value="F:thiosulfate-cyanide sulfurtransferase activity"/>
    <property type="evidence" value="ECO:0007669"/>
    <property type="project" value="TreeGrafter"/>
</dbReference>
<dbReference type="STRING" id="1882483.A0A317XVU3"/>
<keyword evidence="2" id="KW-0808">Transferase</keyword>
<dbReference type="SUPFAM" id="SSF47923">
    <property type="entry name" value="Ypt/Rab-GAP domain of gyp1p"/>
    <property type="match status" value="2"/>
</dbReference>
<feature type="coiled-coil region" evidence="8">
    <location>
        <begin position="1232"/>
        <end position="1263"/>
    </location>
</feature>
<evidence type="ECO:0000259" key="11">
    <source>
        <dbReference type="PROSITE" id="PS50206"/>
    </source>
</evidence>
<feature type="compositionally biased region" description="Polar residues" evidence="9">
    <location>
        <begin position="506"/>
        <end position="520"/>
    </location>
</feature>
<dbReference type="EMBL" id="KZ819189">
    <property type="protein sequence ID" value="PWZ02222.1"/>
    <property type="molecule type" value="Genomic_DNA"/>
</dbReference>
<dbReference type="Pfam" id="PF00566">
    <property type="entry name" value="RabGAP-TBC"/>
    <property type="match status" value="1"/>
</dbReference>
<gene>
    <name evidence="12" type="ORF">BCV70DRAFT_156991</name>
</gene>
<dbReference type="InterPro" id="IPR000594">
    <property type="entry name" value="ThiF_NAD_FAD-bd"/>
</dbReference>
<dbReference type="Proteomes" id="UP000246740">
    <property type="component" value="Unassembled WGS sequence"/>
</dbReference>
<comment type="subcellular location">
    <subcellularLocation>
        <location evidence="1">Cytoplasm</location>
        <location evidence="1">Cytosol</location>
    </subcellularLocation>
</comment>
<evidence type="ECO:0000256" key="1">
    <source>
        <dbReference type="ARBA" id="ARBA00004514"/>
    </source>
</evidence>
<dbReference type="InterPro" id="IPR035985">
    <property type="entry name" value="Ubiquitin-activating_enz"/>
</dbReference>
<feature type="compositionally biased region" description="Polar residues" evidence="9">
    <location>
        <begin position="797"/>
        <end position="811"/>
    </location>
</feature>
<dbReference type="PROSITE" id="PS50086">
    <property type="entry name" value="TBC_RABGAP"/>
    <property type="match status" value="1"/>
</dbReference>
<organism evidence="12 13">
    <name type="scientific">Testicularia cyperi</name>
    <dbReference type="NCBI Taxonomy" id="1882483"/>
    <lineage>
        <taxon>Eukaryota</taxon>
        <taxon>Fungi</taxon>
        <taxon>Dikarya</taxon>
        <taxon>Basidiomycota</taxon>
        <taxon>Ustilaginomycotina</taxon>
        <taxon>Ustilaginomycetes</taxon>
        <taxon>Ustilaginales</taxon>
        <taxon>Anthracoideaceae</taxon>
        <taxon>Testicularia</taxon>
    </lineage>
</organism>
<dbReference type="Gene3D" id="1.10.472.80">
    <property type="entry name" value="Ypt/Rab-GAP domain of gyp1p, domain 3"/>
    <property type="match status" value="1"/>
</dbReference>
<dbReference type="Gene3D" id="1.10.8.270">
    <property type="entry name" value="putative rabgap domain of human tbc1 domain family member 14 like domains"/>
    <property type="match status" value="1"/>
</dbReference>
<feature type="region of interest" description="Disordered" evidence="9">
    <location>
        <begin position="771"/>
        <end position="845"/>
    </location>
</feature>
<name>A0A317XVU3_9BASI</name>
<dbReference type="OrthoDB" id="10261062at2759"/>
<dbReference type="CDD" id="cd00757">
    <property type="entry name" value="ThiF_MoeB_HesA_family"/>
    <property type="match status" value="1"/>
</dbReference>
<feature type="region of interest" description="Disordered" evidence="9">
    <location>
        <begin position="506"/>
        <end position="549"/>
    </location>
</feature>
<dbReference type="Pfam" id="PF00899">
    <property type="entry name" value="ThiF"/>
    <property type="match status" value="1"/>
</dbReference>
<protein>
    <recommendedName>
        <fullName evidence="14">Rhodanese domain-containing protein</fullName>
    </recommendedName>
</protein>
<feature type="compositionally biased region" description="Low complexity" evidence="9">
    <location>
        <begin position="812"/>
        <end position="826"/>
    </location>
</feature>
<evidence type="ECO:0000256" key="8">
    <source>
        <dbReference type="SAM" id="Coils"/>
    </source>
</evidence>
<dbReference type="FunFam" id="1.10.472.80:FF:000038">
    <property type="entry name" value="TBC1 domain family member 5"/>
    <property type="match status" value="1"/>
</dbReference>
<dbReference type="InterPro" id="IPR036873">
    <property type="entry name" value="Rhodanese-like_dom_sf"/>
</dbReference>
<feature type="compositionally biased region" description="Polar residues" evidence="9">
    <location>
        <begin position="535"/>
        <end position="547"/>
    </location>
</feature>
<dbReference type="FunFam" id="1.10.8.270:FF:000031">
    <property type="entry name" value="TBC1 domain family member 5"/>
    <property type="match status" value="1"/>
</dbReference>
<dbReference type="Gene3D" id="3.40.250.10">
    <property type="entry name" value="Rhodanese-like domain"/>
    <property type="match status" value="1"/>
</dbReference>
<keyword evidence="13" id="KW-1185">Reference proteome</keyword>
<dbReference type="InterPro" id="IPR000195">
    <property type="entry name" value="Rab-GAP-TBC_dom"/>
</dbReference>
<evidence type="ECO:0000313" key="13">
    <source>
        <dbReference type="Proteomes" id="UP000246740"/>
    </source>
</evidence>
<evidence type="ECO:0000256" key="9">
    <source>
        <dbReference type="SAM" id="MobiDB-lite"/>
    </source>
</evidence>
<dbReference type="GO" id="GO:0032447">
    <property type="term" value="P:protein urmylation"/>
    <property type="evidence" value="ECO:0007669"/>
    <property type="project" value="TreeGrafter"/>
</dbReference>
<keyword evidence="4" id="KW-0548">Nucleotidyltransferase</keyword>
<feature type="region of interest" description="Disordered" evidence="9">
    <location>
        <begin position="445"/>
        <end position="484"/>
    </location>
</feature>
<dbReference type="GO" id="GO:0042292">
    <property type="term" value="F:URM1 activating enzyme activity"/>
    <property type="evidence" value="ECO:0007669"/>
    <property type="project" value="TreeGrafter"/>
</dbReference>
<sequence length="1292" mass="138564">MRSLILPGFLAWYLGLCIIRQAWTELFYDSADASREALRSQALAGKIPKHFDGDLRWICWKLFLFHDLSSTLSSWTAFLNKERDTYTELRSKLLRAPDGNYPPEVGLDIRESDPSSGRFRGAGAATGYHHNTDGNLVHDLSINNPLSLDESNPWKTYYAALDIRRVISQDVERTFPDLELFRDTRVQQGLTNALFVWSIQNEDVGYRQGMHELLAVLWMVRAQSAVPIEAAGSSLHPSQGASPSSMDEVLCHVLGQRWIEHDVYTLFCALMKHAKSWFEWRDREASTKPSSSVSPPSPTTARMVTPIVAKCEHIQTLLHRLDPALAQHLDALGIEPQIFALRWVRLIFTRECPLDDALVLWDGLFAADASLRLIDYICLAMLVRVRSQILEADYSSALQIVLRYPATSPFRAELLVNQALSIRQEGPSPTAGVTIALQNRDLLGIEPQPAGSSQDTTSSALSSPSTSMSSSTSGSGYVPRMPRFATVGRSPGAYTAQRVTPDWAASISSAQRSPTATFQNGPDRRAAANTDPLGVSNSRPMTNSLSGSRAFGGINPSSYLSEGISDFAKGLYERAEIPQTLNTAIANVSKTVAAAALSVAASSGPGGNGQSGFPSRFGESLTASNPGAARGSPFAATVGHAASGRQRLARQPLPSSLNNNGDGTTSRDAANTSHPESSSAPRSASTPEIIAKLEGLTTTNKAVGAALSACIEVLETRWMSRLTSENEDPGTADADGDVQDADVDALMAFTALKHIRDVLNGTALEFDPATLPRPAVSDANSSPKANSSLPSSRSASTNKESTATRTSSAIQSTVTEATTAEASPADADNKTPTGRAAATHPSHLPMSLPEYARYGRQMILPDFGLPAQLRLRDARVLVVGAGGLGCPAIQYLAAAGVGRISILDHDIVEPSNLARQILHTDAKVGMAKAESAAQAARHINPYIHVTPICSALSASNARELVRGHDLVLDCTDNPLTRYLVSDAAVLEGVQVVSGAAQGYDGQLVVLHKKILPAFAGPKAANSDVADVRGPCYRCLFPKAPKPEEVTNCEDGGVLGGVTGLVGTMQALESVKILANIGEQTPPLLTLLAPMTSTPFRSIKLRSRRLATCRACGDPQQVPETMITDLEREDYVSFCGLVRSAEQSSSSGAASTRTPAGSFDSSATVVDVRPAIEFGITKLDGSINIPIQQLLKDPASAYREILETSTPDSKPVSSVLLVCKKGNDSQLAVSALAKEQEMLLQQGRQQLEAEQRRLEDEEQQRQASALPRPIAITDMVGGLRAYSRVKDSTFPIY</sequence>
<evidence type="ECO:0000259" key="10">
    <source>
        <dbReference type="PROSITE" id="PS50086"/>
    </source>
</evidence>
<dbReference type="SMART" id="SM00164">
    <property type="entry name" value="TBC"/>
    <property type="match status" value="1"/>
</dbReference>
<feature type="domain" description="Rab-GAP TBC" evidence="10">
    <location>
        <begin position="144"/>
        <end position="368"/>
    </location>
</feature>
<evidence type="ECO:0000256" key="3">
    <source>
        <dbReference type="ARBA" id="ARBA00022694"/>
    </source>
</evidence>
<evidence type="ECO:0000256" key="6">
    <source>
        <dbReference type="ARBA" id="ARBA00022786"/>
    </source>
</evidence>
<keyword evidence="5" id="KW-0547">Nucleotide-binding</keyword>